<organism evidence="2 3">
    <name type="scientific">Pseudocercospora musae</name>
    <dbReference type="NCBI Taxonomy" id="113226"/>
    <lineage>
        <taxon>Eukaryota</taxon>
        <taxon>Fungi</taxon>
        <taxon>Dikarya</taxon>
        <taxon>Ascomycota</taxon>
        <taxon>Pezizomycotina</taxon>
        <taxon>Dothideomycetes</taxon>
        <taxon>Dothideomycetidae</taxon>
        <taxon>Mycosphaerellales</taxon>
        <taxon>Mycosphaerellaceae</taxon>
        <taxon>Pseudocercospora</taxon>
    </lineage>
</organism>
<comment type="caution">
    <text evidence="2">The sequence shown here is derived from an EMBL/GenBank/DDBJ whole genome shotgun (WGS) entry which is preliminary data.</text>
</comment>
<dbReference type="AlphaFoldDB" id="A0A139IFD7"/>
<evidence type="ECO:0000313" key="3">
    <source>
        <dbReference type="Proteomes" id="UP000073492"/>
    </source>
</evidence>
<dbReference type="EMBL" id="LFZO01000118">
    <property type="protein sequence ID" value="KXT13420.1"/>
    <property type="molecule type" value="Genomic_DNA"/>
</dbReference>
<evidence type="ECO:0000256" key="1">
    <source>
        <dbReference type="SAM" id="MobiDB-lite"/>
    </source>
</evidence>
<proteinExistence type="predicted"/>
<keyword evidence="3" id="KW-1185">Reference proteome</keyword>
<feature type="region of interest" description="Disordered" evidence="1">
    <location>
        <begin position="73"/>
        <end position="99"/>
    </location>
</feature>
<feature type="compositionally biased region" description="Low complexity" evidence="1">
    <location>
        <begin position="82"/>
        <end position="95"/>
    </location>
</feature>
<reference evidence="2 3" key="1">
    <citation type="submission" date="2015-07" db="EMBL/GenBank/DDBJ databases">
        <title>Comparative genomics of the Sigatoka disease complex on banana suggests a link between parallel evolutionary changes in Pseudocercospora fijiensis and Pseudocercospora eumusae and increased virulence on the banana host.</title>
        <authorList>
            <person name="Chang T.-C."/>
            <person name="Salvucci A."/>
            <person name="Crous P.W."/>
            <person name="Stergiopoulos I."/>
        </authorList>
    </citation>
    <scope>NUCLEOTIDE SEQUENCE [LARGE SCALE GENOMIC DNA]</scope>
    <source>
        <strain evidence="2 3">CBS 116634</strain>
    </source>
</reference>
<protein>
    <submittedName>
        <fullName evidence="2">Uncharacterized protein</fullName>
    </submittedName>
</protein>
<dbReference type="Proteomes" id="UP000073492">
    <property type="component" value="Unassembled WGS sequence"/>
</dbReference>
<sequence length="115" mass="11630">MTGIEIATEIAEEAPKLTDTFLVAVVLPEATTTANGIVTGRDVGKEAGLEIVSVSAIEIAVGTGTEIEVATATGETVRESGTESANETESATATARGGGKTVETAIVEVARLLKL</sequence>
<evidence type="ECO:0000313" key="2">
    <source>
        <dbReference type="EMBL" id="KXT13420.1"/>
    </source>
</evidence>
<accession>A0A139IFD7</accession>
<name>A0A139IFD7_9PEZI</name>
<gene>
    <name evidence="2" type="ORF">AC579_9922</name>
</gene>